<name>A0A4S8MJD9_DENBC</name>
<evidence type="ECO:0000313" key="4">
    <source>
        <dbReference type="Proteomes" id="UP000297245"/>
    </source>
</evidence>
<dbReference type="EMBL" id="ML179075">
    <property type="protein sequence ID" value="THV02651.1"/>
    <property type="molecule type" value="Genomic_DNA"/>
</dbReference>
<feature type="compositionally biased region" description="Polar residues" evidence="1">
    <location>
        <begin position="1"/>
        <end position="10"/>
    </location>
</feature>
<organism evidence="3 4">
    <name type="scientific">Dendrothele bispora (strain CBS 962.96)</name>
    <dbReference type="NCBI Taxonomy" id="1314807"/>
    <lineage>
        <taxon>Eukaryota</taxon>
        <taxon>Fungi</taxon>
        <taxon>Dikarya</taxon>
        <taxon>Basidiomycota</taxon>
        <taxon>Agaricomycotina</taxon>
        <taxon>Agaricomycetes</taxon>
        <taxon>Agaricomycetidae</taxon>
        <taxon>Agaricales</taxon>
        <taxon>Agaricales incertae sedis</taxon>
        <taxon>Dendrothele</taxon>
    </lineage>
</organism>
<reference evidence="3 4" key="1">
    <citation type="journal article" date="2019" name="Nat. Ecol. Evol.">
        <title>Megaphylogeny resolves global patterns of mushroom evolution.</title>
        <authorList>
            <person name="Varga T."/>
            <person name="Krizsan K."/>
            <person name="Foldi C."/>
            <person name="Dima B."/>
            <person name="Sanchez-Garcia M."/>
            <person name="Sanchez-Ramirez S."/>
            <person name="Szollosi G.J."/>
            <person name="Szarkandi J.G."/>
            <person name="Papp V."/>
            <person name="Albert L."/>
            <person name="Andreopoulos W."/>
            <person name="Angelini C."/>
            <person name="Antonin V."/>
            <person name="Barry K.W."/>
            <person name="Bougher N.L."/>
            <person name="Buchanan P."/>
            <person name="Buyck B."/>
            <person name="Bense V."/>
            <person name="Catcheside P."/>
            <person name="Chovatia M."/>
            <person name="Cooper J."/>
            <person name="Damon W."/>
            <person name="Desjardin D."/>
            <person name="Finy P."/>
            <person name="Geml J."/>
            <person name="Haridas S."/>
            <person name="Hughes K."/>
            <person name="Justo A."/>
            <person name="Karasinski D."/>
            <person name="Kautmanova I."/>
            <person name="Kiss B."/>
            <person name="Kocsube S."/>
            <person name="Kotiranta H."/>
            <person name="LaButti K.M."/>
            <person name="Lechner B.E."/>
            <person name="Liimatainen K."/>
            <person name="Lipzen A."/>
            <person name="Lukacs Z."/>
            <person name="Mihaltcheva S."/>
            <person name="Morgado L.N."/>
            <person name="Niskanen T."/>
            <person name="Noordeloos M.E."/>
            <person name="Ohm R.A."/>
            <person name="Ortiz-Santana B."/>
            <person name="Ovrebo C."/>
            <person name="Racz N."/>
            <person name="Riley R."/>
            <person name="Savchenko A."/>
            <person name="Shiryaev A."/>
            <person name="Soop K."/>
            <person name="Spirin V."/>
            <person name="Szebenyi C."/>
            <person name="Tomsovsky M."/>
            <person name="Tulloss R.E."/>
            <person name="Uehling J."/>
            <person name="Grigoriev I.V."/>
            <person name="Vagvolgyi C."/>
            <person name="Papp T."/>
            <person name="Martin F.M."/>
            <person name="Miettinen O."/>
            <person name="Hibbett D.S."/>
            <person name="Nagy L.G."/>
        </authorList>
    </citation>
    <scope>NUCLEOTIDE SEQUENCE [LARGE SCALE GENOMIC DNA]</scope>
    <source>
        <strain evidence="3 4">CBS 962.96</strain>
    </source>
</reference>
<accession>A0A4S8MJD9</accession>
<evidence type="ECO:0000256" key="1">
    <source>
        <dbReference type="SAM" id="MobiDB-lite"/>
    </source>
</evidence>
<dbReference type="PANTHER" id="PTHR10622:SF10">
    <property type="entry name" value="HET DOMAIN-CONTAINING PROTEIN"/>
    <property type="match status" value="1"/>
</dbReference>
<dbReference type="AlphaFoldDB" id="A0A4S8MJD9"/>
<keyword evidence="4" id="KW-1185">Reference proteome</keyword>
<dbReference type="PANTHER" id="PTHR10622">
    <property type="entry name" value="HET DOMAIN-CONTAINING PROTEIN"/>
    <property type="match status" value="1"/>
</dbReference>
<sequence length="404" mass="46428">MKRKVSGSSNRAPGRGRGTRPRHGASVRPIAVRTTPSASTSSSTTRHVTCPRCHLHRSVSTVSCALRPRYLTNEHTLETIPNGTSSPSSHRWIHIRDSNKIQSVVNPSSPSLMARVDICPRRFIDTHTLELVEFSKNVDTIPPYAILSHRWISGEEIVYQEYLRDYHSHLDNETKSGYRKIQNACRMARQEDLRYIWIDTCCIKQGDKRDVGSNITSMYGYYQNAEVCYAYLVDVSGSGELFPEKEWFRRGWTLQELLAPRTVVFLDNNWNRIGDKHTLQNEIHLATQIPQKVLSGEQSIRDIDVLNRMLWTLNRTTTKPQDGAYCLQGLLGVSIQPDYKEDDQMSFMINRLGKALLDANPELKGRLGIEHDCFYEPGFSFLTLVWRTLSQFPYQGMKRYRWLG</sequence>
<dbReference type="InterPro" id="IPR010730">
    <property type="entry name" value="HET"/>
</dbReference>
<dbReference type="Proteomes" id="UP000297245">
    <property type="component" value="Unassembled WGS sequence"/>
</dbReference>
<feature type="region of interest" description="Disordered" evidence="1">
    <location>
        <begin position="1"/>
        <end position="46"/>
    </location>
</feature>
<proteinExistence type="predicted"/>
<feature type="domain" description="Heterokaryon incompatibility" evidence="2">
    <location>
        <begin position="144"/>
        <end position="236"/>
    </location>
</feature>
<protein>
    <submittedName>
        <fullName evidence="3">HET-domain-containing protein</fullName>
    </submittedName>
</protein>
<gene>
    <name evidence="3" type="ORF">K435DRAFT_716807</name>
</gene>
<evidence type="ECO:0000313" key="3">
    <source>
        <dbReference type="EMBL" id="THV02651.1"/>
    </source>
</evidence>
<dbReference type="Pfam" id="PF06985">
    <property type="entry name" value="HET"/>
    <property type="match status" value="1"/>
</dbReference>
<dbReference type="OrthoDB" id="674604at2759"/>
<evidence type="ECO:0000259" key="2">
    <source>
        <dbReference type="Pfam" id="PF06985"/>
    </source>
</evidence>
<feature type="compositionally biased region" description="Low complexity" evidence="1">
    <location>
        <begin position="34"/>
        <end position="45"/>
    </location>
</feature>